<protein>
    <submittedName>
        <fullName evidence="1">Uncharacterized protein</fullName>
    </submittedName>
</protein>
<evidence type="ECO:0000313" key="1">
    <source>
        <dbReference type="EMBL" id="ADH61966.1"/>
    </source>
</evidence>
<dbReference type="OrthoDB" id="9922823at2"/>
<accession>D7BG45</accession>
<reference evidence="1 2" key="1">
    <citation type="journal article" date="2010" name="Stand. Genomic Sci.">
        <title>Complete genome sequence of Meiothermus silvanus type strain (VI-R2).</title>
        <authorList>
            <person name="Sikorski J."/>
            <person name="Tindall B.J."/>
            <person name="Lowry S."/>
            <person name="Lucas S."/>
            <person name="Nolan M."/>
            <person name="Copeland A."/>
            <person name="Glavina Del Rio T."/>
            <person name="Tice H."/>
            <person name="Cheng J.F."/>
            <person name="Han C."/>
            <person name="Pitluck S."/>
            <person name="Liolios K."/>
            <person name="Ivanova N."/>
            <person name="Mavromatis K."/>
            <person name="Mikhailova N."/>
            <person name="Pati A."/>
            <person name="Goodwin L."/>
            <person name="Chen A."/>
            <person name="Palaniappan K."/>
            <person name="Land M."/>
            <person name="Hauser L."/>
            <person name="Chang Y.J."/>
            <person name="Jeffries C.D."/>
            <person name="Rohde M."/>
            <person name="Goker M."/>
            <person name="Woyke T."/>
            <person name="Bristow J."/>
            <person name="Eisen J.A."/>
            <person name="Markowitz V."/>
            <person name="Hugenholtz P."/>
            <person name="Kyrpides N.C."/>
            <person name="Klenk H.P."/>
            <person name="Lapidus A."/>
        </authorList>
    </citation>
    <scope>NUCLEOTIDE SEQUENCE [LARGE SCALE GENOMIC DNA]</scope>
    <source>
        <strain evidence="2">ATCC 700542 / DSM 9946 / VI-R2</strain>
    </source>
</reference>
<dbReference type="HOGENOM" id="CLU_1747464_0_0_0"/>
<dbReference type="Proteomes" id="UP000001916">
    <property type="component" value="Chromosome"/>
</dbReference>
<name>D7BG45_ALLS1</name>
<dbReference type="AlphaFoldDB" id="D7BG45"/>
<dbReference type="KEGG" id="msv:Mesil_0018"/>
<keyword evidence="2" id="KW-1185">Reference proteome</keyword>
<proteinExistence type="predicted"/>
<dbReference type="eggNOG" id="ENOG502ZF6A">
    <property type="taxonomic scope" value="Bacteria"/>
</dbReference>
<dbReference type="STRING" id="526227.Mesil_0018"/>
<evidence type="ECO:0000313" key="2">
    <source>
        <dbReference type="Proteomes" id="UP000001916"/>
    </source>
</evidence>
<organism evidence="1 2">
    <name type="scientific">Allomeiothermus silvanus (strain ATCC 700542 / DSM 9946 / NBRC 106475 / NCIMB 13440 / VI-R2)</name>
    <name type="common">Thermus silvanus</name>
    <dbReference type="NCBI Taxonomy" id="526227"/>
    <lineage>
        <taxon>Bacteria</taxon>
        <taxon>Thermotogati</taxon>
        <taxon>Deinococcota</taxon>
        <taxon>Deinococci</taxon>
        <taxon>Thermales</taxon>
        <taxon>Thermaceae</taxon>
        <taxon>Allomeiothermus</taxon>
    </lineage>
</organism>
<sequence>MIALLDVLILIAIVAAVLYFLRPGVPSAEAERLNKVLNELQRQRRMFKTALAKPLEEAIAYGLELRKLLPRMAELERLLRQEGLEPATIRRLQAHRDALEQTYQEGVRFLENFSAELVLWQGPQMPGGLSHLQDLRTALRETLSQKSPQ</sequence>
<dbReference type="RefSeq" id="WP_013156575.1">
    <property type="nucleotide sequence ID" value="NC_014212.1"/>
</dbReference>
<gene>
    <name evidence="1" type="ordered locus">Mesil_0018</name>
</gene>
<dbReference type="EMBL" id="CP002042">
    <property type="protein sequence ID" value="ADH61966.1"/>
    <property type="molecule type" value="Genomic_DNA"/>
</dbReference>